<feature type="compositionally biased region" description="Acidic residues" evidence="3">
    <location>
        <begin position="265"/>
        <end position="275"/>
    </location>
</feature>
<dbReference type="RefSeq" id="XP_012898634.1">
    <property type="nucleotide sequence ID" value="XM_013043180.1"/>
</dbReference>
<dbReference type="PANTHER" id="PTHR47174:SF1">
    <property type="entry name" value="REDUCED VIABILITY UPON STARVATION PROTEIN 167"/>
    <property type="match status" value="1"/>
</dbReference>
<dbReference type="CDD" id="cd00174">
    <property type="entry name" value="SH3"/>
    <property type="match status" value="1"/>
</dbReference>
<dbReference type="FunFam" id="2.30.30.40:FF:000072">
    <property type="entry name" value="Unconventional Myosin IB"/>
    <property type="match status" value="1"/>
</dbReference>
<dbReference type="Proteomes" id="UP000008312">
    <property type="component" value="Unassembled WGS sequence"/>
</dbReference>
<dbReference type="GO" id="GO:0051666">
    <property type="term" value="P:actin cortical patch localization"/>
    <property type="evidence" value="ECO:0007669"/>
    <property type="project" value="InterPro"/>
</dbReference>
<organism evidence="5">
    <name type="scientific">Blastocystis hominis</name>
    <dbReference type="NCBI Taxonomy" id="12968"/>
    <lineage>
        <taxon>Eukaryota</taxon>
        <taxon>Sar</taxon>
        <taxon>Stramenopiles</taxon>
        <taxon>Bigyra</taxon>
        <taxon>Opalozoa</taxon>
        <taxon>Opalinata</taxon>
        <taxon>Blastocystidae</taxon>
        <taxon>Blastocystis</taxon>
    </lineage>
</organism>
<evidence type="ECO:0000256" key="3">
    <source>
        <dbReference type="SAM" id="MobiDB-lite"/>
    </source>
</evidence>
<evidence type="ECO:0000313" key="5">
    <source>
        <dbReference type="EMBL" id="CBK24586.2"/>
    </source>
</evidence>
<dbReference type="PRINTS" id="PR00452">
    <property type="entry name" value="SH3DOMAIN"/>
</dbReference>
<evidence type="ECO:0000256" key="1">
    <source>
        <dbReference type="ARBA" id="ARBA00022443"/>
    </source>
</evidence>
<proteinExistence type="predicted"/>
<dbReference type="InParanoid" id="D8M947"/>
<dbReference type="GO" id="GO:0006897">
    <property type="term" value="P:endocytosis"/>
    <property type="evidence" value="ECO:0007669"/>
    <property type="project" value="InterPro"/>
</dbReference>
<evidence type="ECO:0000259" key="4">
    <source>
        <dbReference type="PROSITE" id="PS50002"/>
    </source>
</evidence>
<dbReference type="GO" id="GO:0015629">
    <property type="term" value="C:actin cytoskeleton"/>
    <property type="evidence" value="ECO:0007669"/>
    <property type="project" value="TreeGrafter"/>
</dbReference>
<sequence length="403" mass="46239">MRNTALSAQQIYKHKSFKLAKTQENPEWDEPYEQFMKLHKEVTDFIEEVEKFQKIVTDLCGNMVKIGETLMTGIQETDSEASQKIATSYDQIMKECADEPLKSATQRINEEILTPLREKLSDMKEVLMAIEARKKAKMDYDHYYFKVEELQSKPNTDPNKMVRNQDKRQECQTTLTTITDRLISKFDEYEAARPTFLAYETRTFRSVQKEFFSTLAQKMDKFKVTKPYEGMPQEPIVARYDPHSSFAQADLSTSRRGPKARRNEADDDDEDDDEDPRTRRGGPQARRSTQQGSFRRPTPGAQAENAFSRGGQKKNPFGGKGASAPVPVDVDDMEETARPARKPKGIMARVLYDFAGEDADELPLREGQKVRVTRQHESGWWTGEINGKVGMFPANYVELLWAV</sequence>
<dbReference type="EMBL" id="FN668688">
    <property type="protein sequence ID" value="CBK24586.2"/>
    <property type="molecule type" value="Genomic_DNA"/>
</dbReference>
<feature type="region of interest" description="Disordered" evidence="3">
    <location>
        <begin position="239"/>
        <end position="327"/>
    </location>
</feature>
<dbReference type="Gene3D" id="1.20.1270.60">
    <property type="entry name" value="Arfaptin homology (AH) domain/BAR domain"/>
    <property type="match status" value="1"/>
</dbReference>
<dbReference type="SUPFAM" id="SSF50044">
    <property type="entry name" value="SH3-domain"/>
    <property type="match status" value="1"/>
</dbReference>
<dbReference type="GeneID" id="24921337"/>
<evidence type="ECO:0000256" key="2">
    <source>
        <dbReference type="PROSITE-ProRule" id="PRU00192"/>
    </source>
</evidence>
<dbReference type="AlphaFoldDB" id="D8M947"/>
<dbReference type="GO" id="GO:1990528">
    <property type="term" value="C:Rvs161p-Rvs167p complex"/>
    <property type="evidence" value="ECO:0007669"/>
    <property type="project" value="TreeGrafter"/>
</dbReference>
<dbReference type="Pfam" id="PF14604">
    <property type="entry name" value="SH3_9"/>
    <property type="match status" value="1"/>
</dbReference>
<feature type="compositionally biased region" description="Polar residues" evidence="3">
    <location>
        <begin position="245"/>
        <end position="255"/>
    </location>
</feature>
<reference evidence="5" key="1">
    <citation type="submission" date="2010-02" db="EMBL/GenBank/DDBJ databases">
        <title>Sequencing and annotation of the Blastocystis hominis genome.</title>
        <authorList>
            <person name="Wincker P."/>
        </authorList>
    </citation>
    <scope>NUCLEOTIDE SEQUENCE</scope>
    <source>
        <strain evidence="5">Singapore isolate B</strain>
    </source>
</reference>
<dbReference type="GO" id="GO:0043332">
    <property type="term" value="C:mating projection tip"/>
    <property type="evidence" value="ECO:0007669"/>
    <property type="project" value="TreeGrafter"/>
</dbReference>
<dbReference type="InterPro" id="IPR046982">
    <property type="entry name" value="BIN3/RVS161-like"/>
</dbReference>
<dbReference type="InterPro" id="IPR036028">
    <property type="entry name" value="SH3-like_dom_sf"/>
</dbReference>
<keyword evidence="6" id="KW-1185">Reference proteome</keyword>
<dbReference type="InterPro" id="IPR001452">
    <property type="entry name" value="SH3_domain"/>
</dbReference>
<dbReference type="InterPro" id="IPR027267">
    <property type="entry name" value="AH/BAR_dom_sf"/>
</dbReference>
<gene>
    <name evidence="5" type="ORF">GSBLH_T00004301001</name>
</gene>
<dbReference type="GO" id="GO:0031097">
    <property type="term" value="C:medial cortex"/>
    <property type="evidence" value="ECO:0007669"/>
    <property type="project" value="TreeGrafter"/>
</dbReference>
<dbReference type="PROSITE" id="PS50002">
    <property type="entry name" value="SH3"/>
    <property type="match status" value="1"/>
</dbReference>
<dbReference type="OrthoDB" id="196078at2759"/>
<dbReference type="PANTHER" id="PTHR47174">
    <property type="entry name" value="BRIDGING INTEGRATOR 3"/>
    <property type="match status" value="1"/>
</dbReference>
<name>D8M947_BLAHO</name>
<dbReference type="SUPFAM" id="SSF103657">
    <property type="entry name" value="BAR/IMD domain-like"/>
    <property type="match status" value="1"/>
</dbReference>
<dbReference type="SMART" id="SM00326">
    <property type="entry name" value="SH3"/>
    <property type="match status" value="1"/>
</dbReference>
<dbReference type="GO" id="GO:0008289">
    <property type="term" value="F:lipid binding"/>
    <property type="evidence" value="ECO:0007669"/>
    <property type="project" value="TreeGrafter"/>
</dbReference>
<dbReference type="Gene3D" id="2.30.30.40">
    <property type="entry name" value="SH3 Domains"/>
    <property type="match status" value="1"/>
</dbReference>
<dbReference type="GO" id="GO:0097320">
    <property type="term" value="P:plasma membrane tubulation"/>
    <property type="evidence" value="ECO:0007669"/>
    <property type="project" value="TreeGrafter"/>
</dbReference>
<feature type="domain" description="SH3" evidence="4">
    <location>
        <begin position="343"/>
        <end position="402"/>
    </location>
</feature>
<evidence type="ECO:0000313" key="6">
    <source>
        <dbReference type="Proteomes" id="UP000008312"/>
    </source>
</evidence>
<dbReference type="OMA" id="ICHNRRI"/>
<protein>
    <recommendedName>
        <fullName evidence="4">SH3 domain-containing protein</fullName>
    </recommendedName>
</protein>
<keyword evidence="1 2" id="KW-0728">SH3 domain</keyword>
<accession>D8M947</accession>